<dbReference type="AlphaFoldDB" id="A0A9P3GFE9"/>
<keyword evidence="2" id="KW-1185">Reference proteome</keyword>
<proteinExistence type="predicted"/>
<protein>
    <submittedName>
        <fullName evidence="1">Uncharacterized protein</fullName>
    </submittedName>
</protein>
<accession>A0A9P3GFE9</accession>
<evidence type="ECO:0000313" key="1">
    <source>
        <dbReference type="EMBL" id="GJE93781.1"/>
    </source>
</evidence>
<reference evidence="1 2" key="1">
    <citation type="submission" date="2021-08" db="EMBL/GenBank/DDBJ databases">
        <title>Draft Genome Sequence of Phanerochaete sordida strain YK-624.</title>
        <authorList>
            <person name="Mori T."/>
            <person name="Dohra H."/>
            <person name="Suzuki T."/>
            <person name="Kawagishi H."/>
            <person name="Hirai H."/>
        </authorList>
    </citation>
    <scope>NUCLEOTIDE SEQUENCE [LARGE SCALE GENOMIC DNA]</scope>
    <source>
        <strain evidence="1 2">YK-624</strain>
    </source>
</reference>
<organism evidence="1 2">
    <name type="scientific">Phanerochaete sordida</name>
    <dbReference type="NCBI Taxonomy" id="48140"/>
    <lineage>
        <taxon>Eukaryota</taxon>
        <taxon>Fungi</taxon>
        <taxon>Dikarya</taxon>
        <taxon>Basidiomycota</taxon>
        <taxon>Agaricomycotina</taxon>
        <taxon>Agaricomycetes</taxon>
        <taxon>Polyporales</taxon>
        <taxon>Phanerochaetaceae</taxon>
        <taxon>Phanerochaete</taxon>
    </lineage>
</organism>
<dbReference type="EMBL" id="BPQB01000035">
    <property type="protein sequence ID" value="GJE93781.1"/>
    <property type="molecule type" value="Genomic_DNA"/>
</dbReference>
<sequence>MLTAFSQLSDIFDSTPLSRYLHDGQGWIGESGPSFLESYENFGYGDDPPKDAIWQPEPPECIFNEVYTSDDDDDCSSIASEDEDQFEDLEDLEDLDPVLWDNLPPEIILLVQDHLIDQAAQDGPSKHLASKLSLVSWSWCLRLRPRLFRSLHLASTSDTTFLGTLLSRPSSTWLAPHILALTAPDPSERTFRTLARLPALRHLQITSPAPHLFTRSPASKQALACLHSLELHACTFPALSALLRTLADAPNLHSLALVNVRWTAAPGARTRRPPRLPRPAHVAAEGCTDNAALAGWLFGGALEDGPRALPRGAGAAAVPCYCSQAACGARALRGIAARELVFDGLEEDAA</sequence>
<evidence type="ECO:0000313" key="2">
    <source>
        <dbReference type="Proteomes" id="UP000703269"/>
    </source>
</evidence>
<dbReference type="Proteomes" id="UP000703269">
    <property type="component" value="Unassembled WGS sequence"/>
</dbReference>
<comment type="caution">
    <text evidence="1">The sequence shown here is derived from an EMBL/GenBank/DDBJ whole genome shotgun (WGS) entry which is preliminary data.</text>
</comment>
<gene>
    <name evidence="1" type="ORF">PsYK624_099420</name>
</gene>
<name>A0A9P3GFE9_9APHY</name>